<dbReference type="Proteomes" id="UP001189429">
    <property type="component" value="Unassembled WGS sequence"/>
</dbReference>
<evidence type="ECO:0000313" key="3">
    <source>
        <dbReference type="Proteomes" id="UP001189429"/>
    </source>
</evidence>
<accession>A0ABN9SYZ5</accession>
<evidence type="ECO:0000256" key="1">
    <source>
        <dbReference type="SAM" id="MobiDB-lite"/>
    </source>
</evidence>
<evidence type="ECO:0000313" key="2">
    <source>
        <dbReference type="EMBL" id="CAK0837787.1"/>
    </source>
</evidence>
<comment type="caution">
    <text evidence="2">The sequence shown here is derived from an EMBL/GenBank/DDBJ whole genome shotgun (WGS) entry which is preliminary data.</text>
</comment>
<gene>
    <name evidence="2" type="ORF">PCOR1329_LOCUS33896</name>
</gene>
<name>A0ABN9SYZ5_9DINO</name>
<dbReference type="EMBL" id="CAUYUJ010014175">
    <property type="protein sequence ID" value="CAK0837787.1"/>
    <property type="molecule type" value="Genomic_DNA"/>
</dbReference>
<proteinExistence type="predicted"/>
<organism evidence="2 3">
    <name type="scientific">Prorocentrum cordatum</name>
    <dbReference type="NCBI Taxonomy" id="2364126"/>
    <lineage>
        <taxon>Eukaryota</taxon>
        <taxon>Sar</taxon>
        <taxon>Alveolata</taxon>
        <taxon>Dinophyceae</taxon>
        <taxon>Prorocentrales</taxon>
        <taxon>Prorocentraceae</taxon>
        <taxon>Prorocentrum</taxon>
    </lineage>
</organism>
<reference evidence="2" key="1">
    <citation type="submission" date="2023-10" db="EMBL/GenBank/DDBJ databases">
        <authorList>
            <person name="Chen Y."/>
            <person name="Shah S."/>
            <person name="Dougan E. K."/>
            <person name="Thang M."/>
            <person name="Chan C."/>
        </authorList>
    </citation>
    <scope>NUCLEOTIDE SEQUENCE [LARGE SCALE GENOMIC DNA]</scope>
</reference>
<protein>
    <submittedName>
        <fullName evidence="2">Uncharacterized protein</fullName>
    </submittedName>
</protein>
<keyword evidence="3" id="KW-1185">Reference proteome</keyword>
<feature type="region of interest" description="Disordered" evidence="1">
    <location>
        <begin position="1"/>
        <end position="29"/>
    </location>
</feature>
<sequence>MLRRQLAVDVRQESGGTSPDPAALGPTEGQDAHRVAVGRCLQEQRWKQVRRIDQTPRQRREVALTEIIPAAGHGAAVAPDQGRVAATSRNLRLGQAPRHRWEVALTVRDSSRKPQRCRRS</sequence>